<evidence type="ECO:0000256" key="8">
    <source>
        <dbReference type="ARBA" id="ARBA00023235"/>
    </source>
</evidence>
<dbReference type="InterPro" id="IPR011060">
    <property type="entry name" value="RibuloseP-bd_barrel"/>
</dbReference>
<dbReference type="InterPro" id="IPR013785">
    <property type="entry name" value="Aldolase_TIM"/>
</dbReference>
<dbReference type="Pfam" id="PF00977">
    <property type="entry name" value="His_biosynth"/>
    <property type="match status" value="1"/>
</dbReference>
<dbReference type="EC" id="5.3.1.16" evidence="4 12"/>
<dbReference type="GO" id="GO:0000162">
    <property type="term" value="P:L-tryptophan biosynthetic process"/>
    <property type="evidence" value="ECO:0007669"/>
    <property type="project" value="TreeGrafter"/>
</dbReference>
<accession>A0AAJ0D8C3</accession>
<evidence type="ECO:0000256" key="9">
    <source>
        <dbReference type="ARBA" id="ARBA00030547"/>
    </source>
</evidence>
<proteinExistence type="inferred from homology"/>
<evidence type="ECO:0000256" key="12">
    <source>
        <dbReference type="RuleBase" id="RU364022"/>
    </source>
</evidence>
<keyword evidence="7 11" id="KW-0368">Histidine biosynthesis</keyword>
<evidence type="ECO:0000256" key="1">
    <source>
        <dbReference type="ARBA" id="ARBA00000901"/>
    </source>
</evidence>
<evidence type="ECO:0000256" key="5">
    <source>
        <dbReference type="ARBA" id="ARBA00018464"/>
    </source>
</evidence>
<gene>
    <name evidence="13" type="primary">HIS6</name>
    <name evidence="13" type="ORF">LTR09_009995</name>
</gene>
<dbReference type="SUPFAM" id="SSF51366">
    <property type="entry name" value="Ribulose-phoshate binding barrel"/>
    <property type="match status" value="1"/>
</dbReference>
<dbReference type="GO" id="GO:0000105">
    <property type="term" value="P:L-histidine biosynthetic process"/>
    <property type="evidence" value="ECO:0007669"/>
    <property type="project" value="UniProtKB-KW"/>
</dbReference>
<evidence type="ECO:0000256" key="6">
    <source>
        <dbReference type="ARBA" id="ARBA00022605"/>
    </source>
</evidence>
<evidence type="ECO:0000256" key="4">
    <source>
        <dbReference type="ARBA" id="ARBA00012550"/>
    </source>
</evidence>
<dbReference type="NCBIfam" id="TIGR02129">
    <property type="entry name" value="hisA_euk"/>
    <property type="match status" value="1"/>
</dbReference>
<comment type="pathway">
    <text evidence="2 12">Amino-acid biosynthesis; L-histidine biosynthesis; L-histidine from 5-phospho-alpha-D-ribose 1-diphosphate: step 4/9.</text>
</comment>
<organism evidence="13 14">
    <name type="scientific">Extremus antarcticus</name>
    <dbReference type="NCBI Taxonomy" id="702011"/>
    <lineage>
        <taxon>Eukaryota</taxon>
        <taxon>Fungi</taxon>
        <taxon>Dikarya</taxon>
        <taxon>Ascomycota</taxon>
        <taxon>Pezizomycotina</taxon>
        <taxon>Dothideomycetes</taxon>
        <taxon>Dothideomycetidae</taxon>
        <taxon>Mycosphaerellales</taxon>
        <taxon>Extremaceae</taxon>
        <taxon>Extremus</taxon>
    </lineage>
</organism>
<evidence type="ECO:0000313" key="13">
    <source>
        <dbReference type="EMBL" id="KAK3048686.1"/>
    </source>
</evidence>
<dbReference type="PANTHER" id="PTHR43090:SF2">
    <property type="entry name" value="1-(5-PHOSPHORIBOSYL)-5-[(5-PHOSPHORIBOSYLAMINO)METHYLIDENEAMINO] IMIDAZOLE-4-CARBOXAMIDE ISOMERASE"/>
    <property type="match status" value="1"/>
</dbReference>
<evidence type="ECO:0000313" key="14">
    <source>
        <dbReference type="Proteomes" id="UP001271007"/>
    </source>
</evidence>
<evidence type="ECO:0000256" key="2">
    <source>
        <dbReference type="ARBA" id="ARBA00005133"/>
    </source>
</evidence>
<dbReference type="InterPro" id="IPR006062">
    <property type="entry name" value="His_biosynth"/>
</dbReference>
<keyword evidence="14" id="KW-1185">Reference proteome</keyword>
<evidence type="ECO:0000256" key="3">
    <source>
        <dbReference type="ARBA" id="ARBA00009667"/>
    </source>
</evidence>
<dbReference type="FunFam" id="3.20.20.70:FF:000110">
    <property type="entry name" value="1-(5-phosphoribosyl)-5-[(5-phosphoribosylamino)methylideneamino] imidazole-4-carboxamide isomerase, chloroplastic"/>
    <property type="match status" value="1"/>
</dbReference>
<evidence type="ECO:0000256" key="11">
    <source>
        <dbReference type="RuleBase" id="RU003657"/>
    </source>
</evidence>
<dbReference type="Proteomes" id="UP001271007">
    <property type="component" value="Unassembled WGS sequence"/>
</dbReference>
<comment type="similarity">
    <text evidence="3 11">Belongs to the HisA/HisF family.</text>
</comment>
<dbReference type="EMBL" id="JAWDJX010000046">
    <property type="protein sequence ID" value="KAK3048686.1"/>
    <property type="molecule type" value="Genomic_DNA"/>
</dbReference>
<dbReference type="InterPro" id="IPR044524">
    <property type="entry name" value="Isoase_HisA-like"/>
</dbReference>
<dbReference type="AlphaFoldDB" id="A0AAJ0D8C3"/>
<keyword evidence="12" id="KW-0963">Cytoplasm</keyword>
<dbReference type="InterPro" id="IPR011858">
    <property type="entry name" value="His6/HISN3"/>
</dbReference>
<name>A0AAJ0D8C3_9PEZI</name>
<dbReference type="Gene3D" id="3.20.20.70">
    <property type="entry name" value="Aldolase class I"/>
    <property type="match status" value="1"/>
</dbReference>
<comment type="caution">
    <text evidence="13">The sequence shown here is derived from an EMBL/GenBank/DDBJ whole genome shotgun (WGS) entry which is preliminary data.</text>
</comment>
<comment type="catalytic activity">
    <reaction evidence="1 12">
        <text>1-(5-phospho-beta-D-ribosyl)-5-[(5-phospho-beta-D-ribosylamino)methylideneamino]imidazole-4-carboxamide = 5-[(5-phospho-1-deoxy-D-ribulos-1-ylimino)methylamino]-1-(5-phospho-beta-D-ribosyl)imidazole-4-carboxamide</text>
        <dbReference type="Rhea" id="RHEA:15469"/>
        <dbReference type="ChEBI" id="CHEBI:58435"/>
        <dbReference type="ChEBI" id="CHEBI:58525"/>
        <dbReference type="EC" id="5.3.1.16"/>
    </reaction>
</comment>
<protein>
    <recommendedName>
        <fullName evidence="5 12">1-(5-phosphoribosyl)-5-[(5-phosphoribosylamino)methylideneamino] imidazole-4-carboxamide isomerase</fullName>
        <ecNumber evidence="4 12">5.3.1.16</ecNumber>
    </recommendedName>
    <alternativeName>
        <fullName evidence="10 12">5-proFAR isomerase</fullName>
    </alternativeName>
    <alternativeName>
        <fullName evidence="9 12">Phosphoribosylformimino-5-aminoimidazole carboxamide ribotide isomerase</fullName>
    </alternativeName>
</protein>
<dbReference type="PANTHER" id="PTHR43090">
    <property type="entry name" value="1-(5-PHOSPHORIBOSYL)-5-[(5-PHOSPHORIBOSYLAMINO)METHYLIDENEAMINO] IMIDAZOLE-4-CARBOXAMIDE ISOMERASE"/>
    <property type="match status" value="1"/>
</dbReference>
<evidence type="ECO:0000256" key="10">
    <source>
        <dbReference type="ARBA" id="ARBA00031376"/>
    </source>
</evidence>
<comment type="subcellular location">
    <subcellularLocation>
        <location evidence="12">Cytoplasm</location>
    </subcellularLocation>
</comment>
<sequence>MTRFRPCIDLHAGSVKQIVGGTLSTDNTGLKTNFTSEHPAAYYADLYKKHDLRGGHVIMLGPGNDEAAQEALSSWPGGLQVGGGIKNSNAKSWIDAGAEKVIITSYLFPSGYFSLACLQAVLKALGGDTSKLVIDLSCRRVGEGWRVAIDRWQTITEFEINQNNIRLLEPYCSEFLIHAADAEGLQAGIDEELVSFLSKICSKPVTYAGGGQSIDDLELVERLSGGKVDLTIGSALDIFGGKGVTFEACCQWNDARRTSV</sequence>
<dbReference type="GO" id="GO:0005737">
    <property type="term" value="C:cytoplasm"/>
    <property type="evidence" value="ECO:0007669"/>
    <property type="project" value="UniProtKB-SubCell"/>
</dbReference>
<keyword evidence="8 12" id="KW-0413">Isomerase</keyword>
<evidence type="ECO:0000256" key="7">
    <source>
        <dbReference type="ARBA" id="ARBA00023102"/>
    </source>
</evidence>
<dbReference type="CDD" id="cd04723">
    <property type="entry name" value="HisA_HisF"/>
    <property type="match status" value="1"/>
</dbReference>
<dbReference type="GO" id="GO:0003949">
    <property type="term" value="F:1-(5-phosphoribosyl)-5-[(5-phosphoribosylamino)methylideneamino]imidazole-4-carboxamide isomerase activity"/>
    <property type="evidence" value="ECO:0007669"/>
    <property type="project" value="UniProtKB-EC"/>
</dbReference>
<keyword evidence="6 11" id="KW-0028">Amino-acid biosynthesis</keyword>
<reference evidence="13" key="1">
    <citation type="submission" date="2023-04" db="EMBL/GenBank/DDBJ databases">
        <title>Black Yeasts Isolated from many extreme environments.</title>
        <authorList>
            <person name="Coleine C."/>
            <person name="Stajich J.E."/>
            <person name="Selbmann L."/>
        </authorList>
    </citation>
    <scope>NUCLEOTIDE SEQUENCE</scope>
    <source>
        <strain evidence="13">CCFEE 5312</strain>
    </source>
</reference>